<evidence type="ECO:0000313" key="4">
    <source>
        <dbReference type="EMBL" id="KAF3227176.1"/>
    </source>
</evidence>
<evidence type="ECO:0000313" key="2">
    <source>
        <dbReference type="EMBL" id="KAF3179885.1"/>
    </source>
</evidence>
<dbReference type="Proteomes" id="UP000483672">
    <property type="component" value="Unassembled WGS sequence"/>
</dbReference>
<sequence length="95" mass="10467">MQAADGISDEKLKTVDDDNNCKLIELKAPTSTYQPEIRLSGGDICLRRPPTTFEIKNIPSMATLDSTWAAKGKEAFRRKGPKPPAANEFAKLYPS</sequence>
<protein>
    <submittedName>
        <fullName evidence="2">Uncharacterized protein</fullName>
    </submittedName>
</protein>
<accession>A0A6G1M5Z0</accession>
<gene>
    <name evidence="3" type="ORF">TWF106_008636</name>
    <name evidence="4" type="ORF">TWF191_004047</name>
    <name evidence="2" type="ORF">TWF788_006887</name>
</gene>
<evidence type="ECO:0000313" key="5">
    <source>
        <dbReference type="Proteomes" id="UP000472727"/>
    </source>
</evidence>
<dbReference type="Proteomes" id="UP000479691">
    <property type="component" value="Unassembled WGS sequence"/>
</dbReference>
<evidence type="ECO:0000313" key="6">
    <source>
        <dbReference type="Proteomes" id="UP000479691"/>
    </source>
</evidence>
<dbReference type="AlphaFoldDB" id="A0A6G1M5Z0"/>
<feature type="region of interest" description="Disordered" evidence="1">
    <location>
        <begin position="76"/>
        <end position="95"/>
    </location>
</feature>
<comment type="caution">
    <text evidence="2">The sequence shown here is derived from an EMBL/GenBank/DDBJ whole genome shotgun (WGS) entry which is preliminary data.</text>
</comment>
<reference evidence="5 6" key="1">
    <citation type="submission" date="2019-06" db="EMBL/GenBank/DDBJ databases">
        <authorList>
            <person name="Palmer J.M."/>
        </authorList>
    </citation>
    <scope>NUCLEOTIDE SEQUENCE [LARGE SCALE GENOMIC DNA]</scope>
    <source>
        <strain evidence="3 5">TWF106</strain>
        <strain evidence="4 7">TWF191</strain>
        <strain evidence="2 6">TWF788</strain>
    </source>
</reference>
<organism evidence="2 6">
    <name type="scientific">Orbilia oligospora</name>
    <name type="common">Nematode-trapping fungus</name>
    <name type="synonym">Arthrobotrys oligospora</name>
    <dbReference type="NCBI Taxonomy" id="2813651"/>
    <lineage>
        <taxon>Eukaryota</taxon>
        <taxon>Fungi</taxon>
        <taxon>Dikarya</taxon>
        <taxon>Ascomycota</taxon>
        <taxon>Pezizomycotina</taxon>
        <taxon>Orbiliomycetes</taxon>
        <taxon>Orbiliales</taxon>
        <taxon>Orbiliaceae</taxon>
        <taxon>Orbilia</taxon>
    </lineage>
</organism>
<dbReference type="Proteomes" id="UP000472727">
    <property type="component" value="Unassembled WGS sequence"/>
</dbReference>
<evidence type="ECO:0000313" key="3">
    <source>
        <dbReference type="EMBL" id="KAF3215626.1"/>
    </source>
</evidence>
<proteinExistence type="predicted"/>
<dbReference type="EMBL" id="JAABOE010000036">
    <property type="protein sequence ID" value="KAF3179885.1"/>
    <property type="molecule type" value="Genomic_DNA"/>
</dbReference>
<dbReference type="EMBL" id="WIWS01000053">
    <property type="protein sequence ID" value="KAF3215626.1"/>
    <property type="molecule type" value="Genomic_DNA"/>
</dbReference>
<evidence type="ECO:0000256" key="1">
    <source>
        <dbReference type="SAM" id="MobiDB-lite"/>
    </source>
</evidence>
<evidence type="ECO:0000313" key="7">
    <source>
        <dbReference type="Proteomes" id="UP000483672"/>
    </source>
</evidence>
<dbReference type="EMBL" id="WIPF01000020">
    <property type="protein sequence ID" value="KAF3227176.1"/>
    <property type="molecule type" value="Genomic_DNA"/>
</dbReference>
<name>A0A6G1M5Z0_ORBOL</name>